<feature type="compositionally biased region" description="Low complexity" evidence="1">
    <location>
        <begin position="51"/>
        <end position="60"/>
    </location>
</feature>
<reference evidence="2" key="1">
    <citation type="submission" date="2023-04" db="EMBL/GenBank/DDBJ databases">
        <title>Phytophthora fragariaefolia NBRC 109709.</title>
        <authorList>
            <person name="Ichikawa N."/>
            <person name="Sato H."/>
            <person name="Tonouchi N."/>
        </authorList>
    </citation>
    <scope>NUCLEOTIDE SEQUENCE</scope>
    <source>
        <strain evidence="2">NBRC 109709</strain>
    </source>
</reference>
<dbReference type="AlphaFoldDB" id="A0A9W6XD74"/>
<feature type="compositionally biased region" description="Low complexity" evidence="1">
    <location>
        <begin position="14"/>
        <end position="38"/>
    </location>
</feature>
<gene>
    <name evidence="2" type="ORF">Pfra01_000981800</name>
</gene>
<feature type="compositionally biased region" description="Polar residues" evidence="1">
    <location>
        <begin position="1"/>
        <end position="13"/>
    </location>
</feature>
<evidence type="ECO:0000313" key="3">
    <source>
        <dbReference type="Proteomes" id="UP001165121"/>
    </source>
</evidence>
<name>A0A9W6XD74_9STRA</name>
<evidence type="ECO:0000256" key="1">
    <source>
        <dbReference type="SAM" id="MobiDB-lite"/>
    </source>
</evidence>
<dbReference type="Proteomes" id="UP001165121">
    <property type="component" value="Unassembled WGS sequence"/>
</dbReference>
<dbReference type="EMBL" id="BSXT01000919">
    <property type="protein sequence ID" value="GMF36220.1"/>
    <property type="molecule type" value="Genomic_DNA"/>
</dbReference>
<accession>A0A9W6XD74</accession>
<protein>
    <submittedName>
        <fullName evidence="2">Unnamed protein product</fullName>
    </submittedName>
</protein>
<sequence length="80" mass="8441">MTTRSAITSYSSDSTQASNSEQQQASQIGESEQQQVQQYTPGTAKPSTDVAQSSQASIQASDLADTWAKTNDNFGVGHLG</sequence>
<keyword evidence="3" id="KW-1185">Reference proteome</keyword>
<proteinExistence type="predicted"/>
<organism evidence="2 3">
    <name type="scientific">Phytophthora fragariaefolia</name>
    <dbReference type="NCBI Taxonomy" id="1490495"/>
    <lineage>
        <taxon>Eukaryota</taxon>
        <taxon>Sar</taxon>
        <taxon>Stramenopiles</taxon>
        <taxon>Oomycota</taxon>
        <taxon>Peronosporomycetes</taxon>
        <taxon>Peronosporales</taxon>
        <taxon>Peronosporaceae</taxon>
        <taxon>Phytophthora</taxon>
    </lineage>
</organism>
<feature type="region of interest" description="Disordered" evidence="1">
    <location>
        <begin position="1"/>
        <end position="60"/>
    </location>
</feature>
<comment type="caution">
    <text evidence="2">The sequence shown here is derived from an EMBL/GenBank/DDBJ whole genome shotgun (WGS) entry which is preliminary data.</text>
</comment>
<feature type="compositionally biased region" description="Polar residues" evidence="1">
    <location>
        <begin position="39"/>
        <end position="50"/>
    </location>
</feature>
<evidence type="ECO:0000313" key="2">
    <source>
        <dbReference type="EMBL" id="GMF36220.1"/>
    </source>
</evidence>